<comment type="subunit">
    <text evidence="1">Component of the conserved oligomeric Golgi complex.</text>
</comment>
<feature type="domain" description="Conserved oligomeric complex COG6 N-terminal" evidence="4">
    <location>
        <begin position="60"/>
        <end position="132"/>
    </location>
</feature>
<dbReference type="GO" id="GO:0006891">
    <property type="term" value="P:intra-Golgi vesicle-mediated transport"/>
    <property type="evidence" value="ECO:0007669"/>
    <property type="project" value="UniProtKB-UniRule"/>
</dbReference>
<dbReference type="Gene3D" id="3.30.70.1820">
    <property type="entry name" value="L1 transposable element, RRM domain"/>
    <property type="match status" value="1"/>
</dbReference>
<reference evidence="5" key="1">
    <citation type="submission" date="2021-03" db="EMBL/GenBank/DDBJ databases">
        <authorList>
            <person name="Bekaert M."/>
        </authorList>
    </citation>
    <scope>NUCLEOTIDE SEQUENCE</scope>
</reference>
<proteinExistence type="inferred from homology"/>
<dbReference type="AlphaFoldDB" id="A0A8S3RHW2"/>
<protein>
    <recommendedName>
        <fullName evidence="1">Conserved oligomeric Golgi complex subunit 6</fullName>
        <shortName evidence="1">COG complex subunit 6</shortName>
    </recommendedName>
    <alternativeName>
        <fullName evidence="1">Component of oligomeric Golgi complex 6</fullName>
    </alternativeName>
</protein>
<dbReference type="GO" id="GO:0015031">
    <property type="term" value="P:protein transport"/>
    <property type="evidence" value="ECO:0007669"/>
    <property type="project" value="UniProtKB-KW"/>
</dbReference>
<comment type="function">
    <text evidence="1">Required for normal Golgi function.</text>
</comment>
<evidence type="ECO:0000256" key="3">
    <source>
        <dbReference type="SAM" id="MobiDB-lite"/>
    </source>
</evidence>
<dbReference type="OrthoDB" id="6507515at2759"/>
<evidence type="ECO:0000313" key="6">
    <source>
        <dbReference type="Proteomes" id="UP000683360"/>
    </source>
</evidence>
<comment type="caution">
    <text evidence="5">The sequence shown here is derived from an EMBL/GenBank/DDBJ whole genome shotgun (WGS) entry which is preliminary data.</text>
</comment>
<keyword evidence="1" id="KW-0653">Protein transport</keyword>
<gene>
    <name evidence="5" type="ORF">MEDL_20617</name>
</gene>
<evidence type="ECO:0000256" key="2">
    <source>
        <dbReference type="SAM" id="Coils"/>
    </source>
</evidence>
<name>A0A8S3RHW2_MYTED</name>
<dbReference type="Gene3D" id="1.10.287.1490">
    <property type="match status" value="1"/>
</dbReference>
<dbReference type="Proteomes" id="UP000683360">
    <property type="component" value="Unassembled WGS sequence"/>
</dbReference>
<keyword evidence="1" id="KW-0472">Membrane</keyword>
<dbReference type="GO" id="GO:0017119">
    <property type="term" value="C:Golgi transport complex"/>
    <property type="evidence" value="ECO:0007669"/>
    <property type="project" value="UniProtKB-UniRule"/>
</dbReference>
<dbReference type="Pfam" id="PF06419">
    <property type="entry name" value="COG6_N"/>
    <property type="match status" value="1"/>
</dbReference>
<keyword evidence="2" id="KW-0175">Coiled coil</keyword>
<evidence type="ECO:0000313" key="5">
    <source>
        <dbReference type="EMBL" id="CAG2206332.1"/>
    </source>
</evidence>
<accession>A0A8S3RHW2</accession>
<evidence type="ECO:0000259" key="4">
    <source>
        <dbReference type="Pfam" id="PF06419"/>
    </source>
</evidence>
<comment type="subcellular location">
    <subcellularLocation>
        <location evidence="1">Golgi apparatus membrane</location>
        <topology evidence="1">Peripheral membrane protein</topology>
    </subcellularLocation>
</comment>
<sequence length="362" mass="41972">MASTNTVAELINESREVLYGETKECVTLENLYQLMVGMNERLTTIEKGMLQVTQINRTLTTMVHNFGELKTKVSKVESDVNKLKSKCDTTESDIASIKNKNANIDRDMKQMKKDNSETNRNMQGLSDFIDDFRAKHESNVKEVSGIRTAMSKAVNDFEDMSHELKQEIKVSINEVKEENYELKDTIIDLQCRSMKNNLIFTGLREPENENTENMIRGFIKDELHIYHKLELGNVHRFGTGAQPGKRGRPRPIVARFIYHNDLAMVMSNTYRLKGKQYGVNKQFPEAIEQARKSLYPIMKEMKAEGHRVRLVRDILYVDGVIYNHQPLNSPSPNNRREVLNTPEDYQSRKRRRRESRNSTDHP</sequence>
<feature type="region of interest" description="Disordered" evidence="3">
    <location>
        <begin position="325"/>
        <end position="362"/>
    </location>
</feature>
<keyword evidence="1" id="KW-0333">Golgi apparatus</keyword>
<keyword evidence="1" id="KW-0813">Transport</keyword>
<dbReference type="EMBL" id="CAJPWZ010001046">
    <property type="protein sequence ID" value="CAG2206332.1"/>
    <property type="molecule type" value="Genomic_DNA"/>
</dbReference>
<organism evidence="5 6">
    <name type="scientific">Mytilus edulis</name>
    <name type="common">Blue mussel</name>
    <dbReference type="NCBI Taxonomy" id="6550"/>
    <lineage>
        <taxon>Eukaryota</taxon>
        <taxon>Metazoa</taxon>
        <taxon>Spiralia</taxon>
        <taxon>Lophotrochozoa</taxon>
        <taxon>Mollusca</taxon>
        <taxon>Bivalvia</taxon>
        <taxon>Autobranchia</taxon>
        <taxon>Pteriomorphia</taxon>
        <taxon>Mytilida</taxon>
        <taxon>Mytiloidea</taxon>
        <taxon>Mytilidae</taxon>
        <taxon>Mytilinae</taxon>
        <taxon>Mytilus</taxon>
    </lineage>
</organism>
<dbReference type="GO" id="GO:0000139">
    <property type="term" value="C:Golgi membrane"/>
    <property type="evidence" value="ECO:0007669"/>
    <property type="project" value="UniProtKB-SubCell"/>
</dbReference>
<evidence type="ECO:0000256" key="1">
    <source>
        <dbReference type="RuleBase" id="RU365075"/>
    </source>
</evidence>
<comment type="similarity">
    <text evidence="1">Belongs to the COG6 family.</text>
</comment>
<keyword evidence="6" id="KW-1185">Reference proteome</keyword>
<dbReference type="InterPro" id="IPR048368">
    <property type="entry name" value="COG6_N"/>
</dbReference>
<feature type="coiled-coil region" evidence="2">
    <location>
        <begin position="73"/>
        <end position="121"/>
    </location>
</feature>